<proteinExistence type="inferred from homology"/>
<dbReference type="PANTHER" id="PTHR35561:SF1">
    <property type="entry name" value="RNA 2',3'-CYCLIC PHOSPHODIESTERASE"/>
    <property type="match status" value="1"/>
</dbReference>
<comment type="caution">
    <text evidence="3">The sequence shown here is derived from an EMBL/GenBank/DDBJ whole genome shotgun (WGS) entry which is preliminary data.</text>
</comment>
<dbReference type="AlphaFoldDB" id="A0A7K3WIU8"/>
<accession>A0A7K3WIU8</accession>
<dbReference type="EMBL" id="JAAGWK010000035">
    <property type="protein sequence ID" value="NEL56435.1"/>
    <property type="molecule type" value="Genomic_DNA"/>
</dbReference>
<dbReference type="HAMAP" id="MF_01940">
    <property type="entry name" value="RNA_CPDase"/>
    <property type="match status" value="1"/>
</dbReference>
<dbReference type="InterPro" id="IPR009097">
    <property type="entry name" value="Cyclic_Pdiesterase"/>
</dbReference>
<dbReference type="EC" id="3.1.4.58" evidence="2"/>
<feature type="short sequence motif" description="HXTX 2" evidence="2">
    <location>
        <begin position="121"/>
        <end position="124"/>
    </location>
</feature>
<feature type="active site" description="Proton acceptor" evidence="2">
    <location>
        <position position="121"/>
    </location>
</feature>
<reference evidence="3 4" key="1">
    <citation type="submission" date="2020-02" db="EMBL/GenBank/DDBJ databases">
        <title>The whole genome sequence of CPCC 205119.</title>
        <authorList>
            <person name="Jiang Z."/>
        </authorList>
    </citation>
    <scope>NUCLEOTIDE SEQUENCE [LARGE SCALE GENOMIC DNA]</scope>
    <source>
        <strain evidence="3 4">CPCC 205119</strain>
    </source>
</reference>
<dbReference type="NCBIfam" id="TIGR02258">
    <property type="entry name" value="2_5_ligase"/>
    <property type="match status" value="1"/>
</dbReference>
<evidence type="ECO:0000256" key="2">
    <source>
        <dbReference type="HAMAP-Rule" id="MF_01940"/>
    </source>
</evidence>
<dbReference type="PANTHER" id="PTHR35561">
    <property type="entry name" value="RNA 2',3'-CYCLIC PHOSPHODIESTERASE"/>
    <property type="match status" value="1"/>
</dbReference>
<keyword evidence="4" id="KW-1185">Reference proteome</keyword>
<gene>
    <name evidence="3" type="primary">thpR</name>
    <name evidence="3" type="ORF">G1H19_20920</name>
</gene>
<name>A0A7K3WIU8_9ACTN</name>
<evidence type="ECO:0000256" key="1">
    <source>
        <dbReference type="ARBA" id="ARBA00022801"/>
    </source>
</evidence>
<dbReference type="Gene3D" id="3.90.1140.10">
    <property type="entry name" value="Cyclic phosphodiesterase"/>
    <property type="match status" value="1"/>
</dbReference>
<comment type="similarity">
    <text evidence="2">Belongs to the 2H phosphoesterase superfamily. ThpR family.</text>
</comment>
<evidence type="ECO:0000313" key="3">
    <source>
        <dbReference type="EMBL" id="NEL56435.1"/>
    </source>
</evidence>
<dbReference type="RefSeq" id="WP_162393573.1">
    <property type="nucleotide sequence ID" value="NZ_JAABOZ010000011.1"/>
</dbReference>
<comment type="catalytic activity">
    <reaction evidence="2">
        <text>a 3'-end 2',3'-cyclophospho-ribonucleotide-RNA + H2O = a 3'-end 2'-phospho-ribonucleotide-RNA + H(+)</text>
        <dbReference type="Rhea" id="RHEA:11828"/>
        <dbReference type="Rhea" id="RHEA-COMP:10464"/>
        <dbReference type="Rhea" id="RHEA-COMP:17353"/>
        <dbReference type="ChEBI" id="CHEBI:15377"/>
        <dbReference type="ChEBI" id="CHEBI:15378"/>
        <dbReference type="ChEBI" id="CHEBI:83064"/>
        <dbReference type="ChEBI" id="CHEBI:173113"/>
        <dbReference type="EC" id="3.1.4.58"/>
    </reaction>
</comment>
<comment type="function">
    <text evidence="2">Hydrolyzes RNA 2',3'-cyclic phosphodiester to an RNA 2'-phosphomonoester.</text>
</comment>
<sequence length="188" mass="19896">MTPPPAAVDHLAAALASLRDVPGAPRWTPPARWHLTLVFLGDVPSDVTARLADRAGHVVRRCPPLSVRLAGGGSFGVRRRPGVCWVGVAGDVEALADLAGRLAGSARDAGVDVERREFRAHLTVGRWRPGAPVDAGLPARLDGYRGPVWPVTRVQLLRSHLGPDARHEPLAGWPVGVPADGHPDAHQA</sequence>
<dbReference type="Proteomes" id="UP000470470">
    <property type="component" value="Unassembled WGS sequence"/>
</dbReference>
<dbReference type="GO" id="GO:0008664">
    <property type="term" value="F:RNA 2',3'-cyclic 3'-phosphodiesterase activity"/>
    <property type="evidence" value="ECO:0007669"/>
    <property type="project" value="UniProtKB-EC"/>
</dbReference>
<evidence type="ECO:0000313" key="4">
    <source>
        <dbReference type="Proteomes" id="UP000470470"/>
    </source>
</evidence>
<feature type="short sequence motif" description="HXTX 1" evidence="2">
    <location>
        <begin position="34"/>
        <end position="37"/>
    </location>
</feature>
<keyword evidence="1 2" id="KW-0378">Hydrolase</keyword>
<dbReference type="Pfam" id="PF13563">
    <property type="entry name" value="2_5_RNA_ligase2"/>
    <property type="match status" value="1"/>
</dbReference>
<dbReference type="InterPro" id="IPR004175">
    <property type="entry name" value="RNA_CPDase"/>
</dbReference>
<protein>
    <recommendedName>
        <fullName evidence="2">RNA 2',3'-cyclic phosphodiesterase</fullName>
        <shortName evidence="2">RNA 2',3'-CPDase</shortName>
        <ecNumber evidence="2">3.1.4.58</ecNumber>
    </recommendedName>
</protein>
<feature type="active site" description="Proton donor" evidence="2">
    <location>
        <position position="34"/>
    </location>
</feature>
<dbReference type="GO" id="GO:0004113">
    <property type="term" value="F:2',3'-cyclic-nucleotide 3'-phosphodiesterase activity"/>
    <property type="evidence" value="ECO:0007669"/>
    <property type="project" value="InterPro"/>
</dbReference>
<dbReference type="SUPFAM" id="SSF55144">
    <property type="entry name" value="LigT-like"/>
    <property type="match status" value="1"/>
</dbReference>
<organism evidence="3 4">
    <name type="scientific">Goekera deserti</name>
    <dbReference type="NCBI Taxonomy" id="2497753"/>
    <lineage>
        <taxon>Bacteria</taxon>
        <taxon>Bacillati</taxon>
        <taxon>Actinomycetota</taxon>
        <taxon>Actinomycetes</taxon>
        <taxon>Geodermatophilales</taxon>
        <taxon>Geodermatophilaceae</taxon>
        <taxon>Goekera</taxon>
    </lineage>
</organism>